<keyword evidence="4 6" id="KW-1133">Transmembrane helix</keyword>
<dbReference type="PANTHER" id="PTHR32196">
    <property type="entry name" value="ABC TRANSPORTER PERMEASE PROTEIN YPHD-RELATED-RELATED"/>
    <property type="match status" value="1"/>
</dbReference>
<keyword evidence="5 6" id="KW-0472">Membrane</keyword>
<dbReference type="CDD" id="cd06579">
    <property type="entry name" value="TM_PBP1_transp_AraH_like"/>
    <property type="match status" value="1"/>
</dbReference>
<evidence type="ECO:0000256" key="5">
    <source>
        <dbReference type="ARBA" id="ARBA00023136"/>
    </source>
</evidence>
<dbReference type="Proteomes" id="UP000595197">
    <property type="component" value="Chromosome"/>
</dbReference>
<feature type="transmembrane region" description="Helical" evidence="6">
    <location>
        <begin position="287"/>
        <end position="303"/>
    </location>
</feature>
<dbReference type="PANTHER" id="PTHR32196:SF72">
    <property type="entry name" value="RIBOSE IMPORT PERMEASE PROTEIN RBSC"/>
    <property type="match status" value="1"/>
</dbReference>
<keyword evidence="3 6" id="KW-0812">Transmembrane</keyword>
<feature type="transmembrane region" description="Helical" evidence="6">
    <location>
        <begin position="209"/>
        <end position="230"/>
    </location>
</feature>
<evidence type="ECO:0000313" key="8">
    <source>
        <dbReference type="Proteomes" id="UP000595197"/>
    </source>
</evidence>
<name>A0ABX7B888_9PROT</name>
<feature type="transmembrane region" description="Helical" evidence="6">
    <location>
        <begin position="156"/>
        <end position="177"/>
    </location>
</feature>
<evidence type="ECO:0000256" key="1">
    <source>
        <dbReference type="ARBA" id="ARBA00004651"/>
    </source>
</evidence>
<proteinExistence type="predicted"/>
<accession>A0ABX7B888</accession>
<feature type="transmembrane region" description="Helical" evidence="6">
    <location>
        <begin position="49"/>
        <end position="75"/>
    </location>
</feature>
<feature type="transmembrane region" description="Helical" evidence="6">
    <location>
        <begin position="9"/>
        <end position="29"/>
    </location>
</feature>
<organism evidence="7 8">
    <name type="scientific">Skermanella cutis</name>
    <dbReference type="NCBI Taxonomy" id="2775420"/>
    <lineage>
        <taxon>Bacteria</taxon>
        <taxon>Pseudomonadati</taxon>
        <taxon>Pseudomonadota</taxon>
        <taxon>Alphaproteobacteria</taxon>
        <taxon>Rhodospirillales</taxon>
        <taxon>Azospirillaceae</taxon>
        <taxon>Skermanella</taxon>
    </lineage>
</organism>
<feature type="transmembrane region" description="Helical" evidence="6">
    <location>
        <begin position="242"/>
        <end position="275"/>
    </location>
</feature>
<feature type="transmembrane region" description="Helical" evidence="6">
    <location>
        <begin position="87"/>
        <end position="110"/>
    </location>
</feature>
<evidence type="ECO:0000256" key="6">
    <source>
        <dbReference type="SAM" id="Phobius"/>
    </source>
</evidence>
<gene>
    <name evidence="7" type="ORF">IGS68_04970</name>
</gene>
<feature type="transmembrane region" description="Helical" evidence="6">
    <location>
        <begin position="116"/>
        <end position="136"/>
    </location>
</feature>
<keyword evidence="2" id="KW-1003">Cell membrane</keyword>
<sequence>MNSTRLRLALLRNAPVGLFLVVLAVFGSLSDRFLDVQNFTNILIQSSHIAILGIGMTFVLLTAGIDLSVGAVMYLSVALLGIYMAELPVMLAVPAMMAVGALFGLVNAFFVVRLRVAAFIVTLATLFIGRGLALWVTETRMVFYQNHILSLAQAEWLGVPWAIWVFAIVFAAAWAVLNHTPFGRQVHAVGENPEAAAKAGINVPLVLTAVYAVSGACAGIAGFVSITQVGAAASSFAVEKEFAAVAAAVLGGVSLFGGRGGVAGTVFGAVLIQTVQNGLVIVNADPYIYPLVTSSIIFLAVFVDSQRSRILHRLGRRRIRIEERPV</sequence>
<dbReference type="Pfam" id="PF02653">
    <property type="entry name" value="BPD_transp_2"/>
    <property type="match status" value="1"/>
</dbReference>
<comment type="subcellular location">
    <subcellularLocation>
        <location evidence="1">Cell membrane</location>
        <topology evidence="1">Multi-pass membrane protein</topology>
    </subcellularLocation>
</comment>
<evidence type="ECO:0000256" key="3">
    <source>
        <dbReference type="ARBA" id="ARBA00022692"/>
    </source>
</evidence>
<protein>
    <submittedName>
        <fullName evidence="7">ABC transporter permease</fullName>
    </submittedName>
</protein>
<dbReference type="InterPro" id="IPR001851">
    <property type="entry name" value="ABC_transp_permease"/>
</dbReference>
<evidence type="ECO:0000256" key="2">
    <source>
        <dbReference type="ARBA" id="ARBA00022475"/>
    </source>
</evidence>
<reference evidence="7" key="1">
    <citation type="submission" date="2021-02" db="EMBL/GenBank/DDBJ databases">
        <title>Skermanella TT6 skin isolate.</title>
        <authorList>
            <person name="Lee K."/>
            <person name="Ganzorig M."/>
        </authorList>
    </citation>
    <scope>NUCLEOTIDE SEQUENCE</scope>
    <source>
        <strain evidence="7">TT6</strain>
    </source>
</reference>
<evidence type="ECO:0000256" key="4">
    <source>
        <dbReference type="ARBA" id="ARBA00022989"/>
    </source>
</evidence>
<evidence type="ECO:0000313" key="7">
    <source>
        <dbReference type="EMBL" id="QQP90598.1"/>
    </source>
</evidence>
<dbReference type="EMBL" id="CP067420">
    <property type="protein sequence ID" value="QQP90598.1"/>
    <property type="molecule type" value="Genomic_DNA"/>
</dbReference>
<dbReference type="RefSeq" id="WP_201077801.1">
    <property type="nucleotide sequence ID" value="NZ_CP067420.1"/>
</dbReference>
<keyword evidence="8" id="KW-1185">Reference proteome</keyword>